<keyword evidence="2" id="KW-1185">Reference proteome</keyword>
<name>K8WJL7_9GAMM</name>
<evidence type="ECO:0000313" key="2">
    <source>
        <dbReference type="Proteomes" id="UP000010290"/>
    </source>
</evidence>
<comment type="caution">
    <text evidence="1">The sequence shown here is derived from an EMBL/GenBank/DDBJ whole genome shotgun (WGS) entry which is preliminary data.</text>
</comment>
<dbReference type="EMBL" id="AKKN01000005">
    <property type="protein sequence ID" value="EKT60166.1"/>
    <property type="molecule type" value="Genomic_DNA"/>
</dbReference>
<organism evidence="1 2">
    <name type="scientific">Providencia sneebia DSM 19967</name>
    <dbReference type="NCBI Taxonomy" id="1141660"/>
    <lineage>
        <taxon>Bacteria</taxon>
        <taxon>Pseudomonadati</taxon>
        <taxon>Pseudomonadota</taxon>
        <taxon>Gammaproteobacteria</taxon>
        <taxon>Enterobacterales</taxon>
        <taxon>Morganellaceae</taxon>
        <taxon>Providencia</taxon>
    </lineage>
</organism>
<sequence length="196" mass="21143">MTLLPSFLSRLGVITLAMAIYMPPLLANTNNSLSINAVIANKGLGCEMVLPETVLQFIPLQTNQLTGAVKTFQIKPLVMQLSCVDETESILPTLTLLGTTPYVGDAEHTVFLDGTPNGVGFMVRQSADNSPIGLADFYRPSEAIGNNNLGQPLTLLDDNNHYQAEKILWVGMVGPLQSNINSGRFHASLTLNVAFQ</sequence>
<proteinExistence type="predicted"/>
<reference evidence="1 2" key="1">
    <citation type="journal article" date="2012" name="BMC Genomics">
        <title>Comparative genomics of bacteria in the genus Providencia isolated from wild Drosophila melanogaster.</title>
        <authorList>
            <person name="Galac M.R."/>
            <person name="Lazzaro B.P."/>
        </authorList>
    </citation>
    <scope>NUCLEOTIDE SEQUENCE [LARGE SCALE GENOMIC DNA]</scope>
    <source>
        <strain evidence="1 2">DSM 19967</strain>
    </source>
</reference>
<dbReference type="OrthoDB" id="6454672at2"/>
<dbReference type="HOGENOM" id="CLU_1480783_0_0_6"/>
<dbReference type="RefSeq" id="WP_008914873.1">
    <property type="nucleotide sequence ID" value="NZ_CM001773.1"/>
</dbReference>
<dbReference type="Proteomes" id="UP000010290">
    <property type="component" value="Chromosome"/>
</dbReference>
<accession>K8WJL7</accession>
<protein>
    <submittedName>
        <fullName evidence="1">Putative fimbrial-like protein</fullName>
    </submittedName>
</protein>
<gene>
    <name evidence="1" type="ORF">OO7_05044</name>
</gene>
<evidence type="ECO:0000313" key="1">
    <source>
        <dbReference type="EMBL" id="EKT60166.1"/>
    </source>
</evidence>
<dbReference type="PATRIC" id="fig|1141660.3.peg.1022"/>
<dbReference type="AlphaFoldDB" id="K8WJL7"/>